<dbReference type="GO" id="GO:0008270">
    <property type="term" value="F:zinc ion binding"/>
    <property type="evidence" value="ECO:0007669"/>
    <property type="project" value="InterPro"/>
</dbReference>
<name>A0A0F9FYZ1_9ZZZZ</name>
<dbReference type="SUPFAM" id="SSF51569">
    <property type="entry name" value="Aldolase"/>
    <property type="match status" value="1"/>
</dbReference>
<accession>A0A0F9FYZ1</accession>
<protein>
    <recommendedName>
        <fullName evidence="2">Fructose-bisphosphate aldolase</fullName>
    </recommendedName>
</protein>
<dbReference type="AlphaFoldDB" id="A0A0F9FYZ1"/>
<organism evidence="1">
    <name type="scientific">marine sediment metagenome</name>
    <dbReference type="NCBI Taxonomy" id="412755"/>
    <lineage>
        <taxon>unclassified sequences</taxon>
        <taxon>metagenomes</taxon>
        <taxon>ecological metagenomes</taxon>
    </lineage>
</organism>
<reference evidence="1" key="1">
    <citation type="journal article" date="2015" name="Nature">
        <title>Complex archaea that bridge the gap between prokaryotes and eukaryotes.</title>
        <authorList>
            <person name="Spang A."/>
            <person name="Saw J.H."/>
            <person name="Jorgensen S.L."/>
            <person name="Zaremba-Niedzwiedzka K."/>
            <person name="Martijn J."/>
            <person name="Lind A.E."/>
            <person name="van Eijk R."/>
            <person name="Schleper C."/>
            <person name="Guy L."/>
            <person name="Ettema T.J."/>
        </authorList>
    </citation>
    <scope>NUCLEOTIDE SEQUENCE</scope>
</reference>
<dbReference type="Pfam" id="PF01116">
    <property type="entry name" value="F_bP_aldolase"/>
    <property type="match status" value="1"/>
</dbReference>
<gene>
    <name evidence="1" type="ORF">LCGC14_2246440</name>
</gene>
<dbReference type="GO" id="GO:0016832">
    <property type="term" value="F:aldehyde-lyase activity"/>
    <property type="evidence" value="ECO:0007669"/>
    <property type="project" value="InterPro"/>
</dbReference>
<dbReference type="EMBL" id="LAZR01030530">
    <property type="protein sequence ID" value="KKL56332.1"/>
    <property type="molecule type" value="Genomic_DNA"/>
</dbReference>
<dbReference type="InterPro" id="IPR000771">
    <property type="entry name" value="FBA_II"/>
</dbReference>
<dbReference type="InterPro" id="IPR013785">
    <property type="entry name" value="Aldolase_TIM"/>
</dbReference>
<dbReference type="GO" id="GO:0005975">
    <property type="term" value="P:carbohydrate metabolic process"/>
    <property type="evidence" value="ECO:0007669"/>
    <property type="project" value="InterPro"/>
</dbReference>
<dbReference type="Gene3D" id="3.20.20.70">
    <property type="entry name" value="Aldolase class I"/>
    <property type="match status" value="1"/>
</dbReference>
<proteinExistence type="predicted"/>
<evidence type="ECO:0008006" key="2">
    <source>
        <dbReference type="Google" id="ProtNLM"/>
    </source>
</evidence>
<comment type="caution">
    <text evidence="1">The sequence shown here is derived from an EMBL/GenBank/DDBJ whole genome shotgun (WGS) entry which is preliminary data.</text>
</comment>
<evidence type="ECO:0000313" key="1">
    <source>
        <dbReference type="EMBL" id="KKL56332.1"/>
    </source>
</evidence>
<sequence length="67" mass="7141">MLVNPLEYLRAGRANGWAIGGFNVYNLESARAVVAAATNLRASVMIDTSEGAVRHAGLDNIASIVRR</sequence>
<feature type="non-terminal residue" evidence="1">
    <location>
        <position position="67"/>
    </location>
</feature>